<comment type="caution">
    <text evidence="2">The sequence shown here is derived from an EMBL/GenBank/DDBJ whole genome shotgun (WGS) entry which is preliminary data.</text>
</comment>
<accession>A0A6A8AA88</accession>
<feature type="region of interest" description="Disordered" evidence="1">
    <location>
        <begin position="1"/>
        <end position="26"/>
    </location>
</feature>
<evidence type="ECO:0000313" key="3">
    <source>
        <dbReference type="Proteomes" id="UP000435138"/>
    </source>
</evidence>
<dbReference type="Proteomes" id="UP000435138">
    <property type="component" value="Unassembled WGS sequence"/>
</dbReference>
<sequence>MLLAEQIRSQARRQGREPATLASFSGQATSQETVTASLRATNTDSNSYVDQRIASFGTSLSLLYEPKVAAGTAAQFYRGDKVWAAVSINDVTGLSSSLSGLSTTAAGKVAKSGDTMTGPLIQPAYAKASLPNVATFARSMVYVTDLTGGAEFCYSDGSNWRRMSDRSIAN</sequence>
<protein>
    <submittedName>
        <fullName evidence="2">Uncharacterized protein</fullName>
    </submittedName>
</protein>
<dbReference type="AlphaFoldDB" id="A0A6A8AA88"/>
<evidence type="ECO:0000313" key="2">
    <source>
        <dbReference type="EMBL" id="MQY48203.1"/>
    </source>
</evidence>
<proteinExistence type="predicted"/>
<dbReference type="EMBL" id="WIXI01000047">
    <property type="protein sequence ID" value="MQY48203.1"/>
    <property type="molecule type" value="Genomic_DNA"/>
</dbReference>
<gene>
    <name evidence="2" type="ORF">GAO09_19395</name>
</gene>
<keyword evidence="3" id="KW-1185">Reference proteome</keyword>
<organism evidence="2 3">
    <name type="scientific">Endobacterium cereale</name>
    <dbReference type="NCBI Taxonomy" id="2663029"/>
    <lineage>
        <taxon>Bacteria</taxon>
        <taxon>Pseudomonadati</taxon>
        <taxon>Pseudomonadota</taxon>
        <taxon>Alphaproteobacteria</taxon>
        <taxon>Hyphomicrobiales</taxon>
        <taxon>Rhizobiaceae</taxon>
        <taxon>Endobacterium</taxon>
    </lineage>
</organism>
<reference evidence="2 3" key="1">
    <citation type="submission" date="2019-11" db="EMBL/GenBank/DDBJ databases">
        <title>Genome analysis of Rhizobacterium cereale a novel genus and species isolated from maize roots in North Spain.</title>
        <authorList>
            <person name="Menendez E."/>
            <person name="Flores-Felix J.D."/>
            <person name="Ramirez-Bahena M.-H."/>
            <person name="Igual J.M."/>
            <person name="Garcia-Fraile P."/>
            <person name="Peix A."/>
            <person name="Velazquez E."/>
        </authorList>
    </citation>
    <scope>NUCLEOTIDE SEQUENCE [LARGE SCALE GENOMIC DNA]</scope>
    <source>
        <strain evidence="2 3">RZME27</strain>
    </source>
</reference>
<evidence type="ECO:0000256" key="1">
    <source>
        <dbReference type="SAM" id="MobiDB-lite"/>
    </source>
</evidence>
<dbReference type="RefSeq" id="WP_153356169.1">
    <property type="nucleotide sequence ID" value="NZ_WIXI01000047.1"/>
</dbReference>
<name>A0A6A8AA88_9HYPH</name>